<evidence type="ECO:0000259" key="17">
    <source>
        <dbReference type="Pfam" id="PF14720"/>
    </source>
</evidence>
<name>A0A369WDI7_9GAMM</name>
<keyword evidence="10 18" id="KW-0560">Oxidoreductase</keyword>
<feature type="binding site" evidence="15">
    <location>
        <position position="237"/>
    </location>
    <ligand>
        <name>[4Fe-4S] cluster</name>
        <dbReference type="ChEBI" id="CHEBI:49883"/>
        <label>2</label>
    </ligand>
</feature>
<feature type="binding site" evidence="15">
    <location>
        <position position="298"/>
    </location>
    <ligand>
        <name>[3Fe-4S] cluster</name>
        <dbReference type="ChEBI" id="CHEBI:21137"/>
    </ligand>
</feature>
<feature type="binding site" evidence="15">
    <location>
        <position position="277"/>
    </location>
    <ligand>
        <name>[3Fe-4S] cluster</name>
        <dbReference type="ChEBI" id="CHEBI:21137"/>
    </ligand>
</feature>
<evidence type="ECO:0000256" key="8">
    <source>
        <dbReference type="ARBA" id="ARBA00022723"/>
    </source>
</evidence>
<feature type="binding site" evidence="15">
    <location>
        <position position="162"/>
    </location>
    <ligand>
        <name>[4Fe-4S] cluster</name>
        <dbReference type="ChEBI" id="CHEBI:49883"/>
        <label>1</label>
    </ligand>
</feature>
<dbReference type="EMBL" id="QQOH01000003">
    <property type="protein sequence ID" value="RDE19822.1"/>
    <property type="molecule type" value="Genomic_DNA"/>
</dbReference>
<keyword evidence="9" id="KW-0732">Signal</keyword>
<reference evidence="18 19" key="1">
    <citation type="submission" date="2018-07" db="EMBL/GenBank/DDBJ databases">
        <title>Motiliproteus coralliicola sp. nov., a bacterium isolated from Coral.</title>
        <authorList>
            <person name="Wang G."/>
        </authorList>
    </citation>
    <scope>NUCLEOTIDE SEQUENCE [LARGE SCALE GENOMIC DNA]</scope>
    <source>
        <strain evidence="18 19">C34</strain>
    </source>
</reference>
<dbReference type="InterPro" id="IPR037148">
    <property type="entry name" value="NiFe-Hase_small_C_sf"/>
</dbReference>
<dbReference type="EC" id="1.12.99.6" evidence="6"/>
<evidence type="ECO:0000256" key="13">
    <source>
        <dbReference type="ARBA" id="ARBA00023291"/>
    </source>
</evidence>
<dbReference type="GO" id="GO:0051538">
    <property type="term" value="F:3 iron, 4 sulfur cluster binding"/>
    <property type="evidence" value="ECO:0007669"/>
    <property type="project" value="UniProtKB-KW"/>
</dbReference>
<dbReference type="RefSeq" id="WP_114696167.1">
    <property type="nucleotide sequence ID" value="NZ_QQOH01000003.1"/>
</dbReference>
<dbReference type="Gene3D" id="3.40.50.700">
    <property type="entry name" value="NADH:ubiquinone oxidoreductase-like, 20kDa subunit"/>
    <property type="match status" value="1"/>
</dbReference>
<dbReference type="GO" id="GO:0009055">
    <property type="term" value="F:electron transfer activity"/>
    <property type="evidence" value="ECO:0007669"/>
    <property type="project" value="TreeGrafter"/>
</dbReference>
<gene>
    <name evidence="18" type="ORF">DV711_13190</name>
</gene>
<evidence type="ECO:0000256" key="11">
    <source>
        <dbReference type="ARBA" id="ARBA00023004"/>
    </source>
</evidence>
<dbReference type="GO" id="GO:0009375">
    <property type="term" value="C:ferredoxin hydrogenase complex"/>
    <property type="evidence" value="ECO:0007669"/>
    <property type="project" value="InterPro"/>
</dbReference>
<accession>A0A369WDI7</accession>
<evidence type="ECO:0000256" key="12">
    <source>
        <dbReference type="ARBA" id="ARBA00023014"/>
    </source>
</evidence>
<dbReference type="GO" id="GO:0051539">
    <property type="term" value="F:4 iron, 4 sulfur cluster binding"/>
    <property type="evidence" value="ECO:0007669"/>
    <property type="project" value="UniProtKB-KW"/>
</dbReference>
<feature type="binding site" evidence="15">
    <location>
        <position position="268"/>
    </location>
    <ligand>
        <name>[4Fe-4S] cluster</name>
        <dbReference type="ChEBI" id="CHEBI:49883"/>
        <label>2</label>
    </ligand>
</feature>
<dbReference type="SUPFAM" id="SSF56770">
    <property type="entry name" value="HydA/Nqo6-like"/>
    <property type="match status" value="1"/>
</dbReference>
<feature type="binding site" evidence="15">
    <location>
        <position position="262"/>
    </location>
    <ligand>
        <name>[4Fe-4S] cluster</name>
        <dbReference type="ChEBI" id="CHEBI:49883"/>
        <label>2</label>
    </ligand>
</feature>
<feature type="domain" description="Cytochrome-c3 hydrogenase C-terminal" evidence="17">
    <location>
        <begin position="229"/>
        <end position="308"/>
    </location>
</feature>
<dbReference type="PIRSF" id="PIRSF000310">
    <property type="entry name" value="NiFe_hyd_ssu"/>
    <property type="match status" value="1"/>
</dbReference>
<comment type="cofactor">
    <cofactor evidence="2">
        <name>[4Fe-4S] cluster</name>
        <dbReference type="ChEBI" id="CHEBI:49883"/>
    </cofactor>
</comment>
<dbReference type="GO" id="GO:0030313">
    <property type="term" value="C:cell envelope"/>
    <property type="evidence" value="ECO:0007669"/>
    <property type="project" value="UniProtKB-SubCell"/>
</dbReference>
<evidence type="ECO:0000256" key="9">
    <source>
        <dbReference type="ARBA" id="ARBA00022729"/>
    </source>
</evidence>
<comment type="subcellular location">
    <subcellularLocation>
        <location evidence="3">Cell envelope</location>
    </subcellularLocation>
</comment>
<keyword evidence="12 15" id="KW-0411">Iron-sulfur</keyword>
<dbReference type="Proteomes" id="UP000253769">
    <property type="component" value="Unassembled WGS sequence"/>
</dbReference>
<keyword evidence="8 15" id="KW-0479">Metal-binding</keyword>
<keyword evidence="7 15" id="KW-0004">4Fe-4S</keyword>
<feature type="binding site" evidence="15">
    <location>
        <position position="64"/>
    </location>
    <ligand>
        <name>[4Fe-4S] cluster</name>
        <dbReference type="ChEBI" id="CHEBI:49883"/>
        <label>1</label>
    </ligand>
</feature>
<dbReference type="PANTHER" id="PTHR30013:SF7">
    <property type="entry name" value="HYDROGENASE-2 SMALL CHAIN"/>
    <property type="match status" value="1"/>
</dbReference>
<evidence type="ECO:0000256" key="10">
    <source>
        <dbReference type="ARBA" id="ARBA00023002"/>
    </source>
</evidence>
<organism evidence="18 19">
    <name type="scientific">Motiliproteus coralliicola</name>
    <dbReference type="NCBI Taxonomy" id="2283196"/>
    <lineage>
        <taxon>Bacteria</taxon>
        <taxon>Pseudomonadati</taxon>
        <taxon>Pseudomonadota</taxon>
        <taxon>Gammaproteobacteria</taxon>
        <taxon>Oceanospirillales</taxon>
        <taxon>Oceanospirillaceae</taxon>
        <taxon>Motiliproteus</taxon>
    </lineage>
</organism>
<comment type="subunit">
    <text evidence="5">Heterodimer of a large and a small subunit.</text>
</comment>
<evidence type="ECO:0000313" key="18">
    <source>
        <dbReference type="EMBL" id="RDE19822.1"/>
    </source>
</evidence>
<evidence type="ECO:0000313" key="19">
    <source>
        <dbReference type="Proteomes" id="UP000253769"/>
    </source>
</evidence>
<feature type="binding site" evidence="15">
    <location>
        <position position="196"/>
    </location>
    <ligand>
        <name>[4Fe-4S] cluster</name>
        <dbReference type="ChEBI" id="CHEBI:49883"/>
        <label>1</label>
    </ligand>
</feature>
<dbReference type="AlphaFoldDB" id="A0A369WDI7"/>
<dbReference type="OrthoDB" id="9766729at2"/>
<feature type="binding site" evidence="15">
    <location>
        <position position="301"/>
    </location>
    <ligand>
        <name>[3Fe-4S] cluster</name>
        <dbReference type="ChEBI" id="CHEBI:21137"/>
    </ligand>
</feature>
<dbReference type="InterPro" id="IPR006137">
    <property type="entry name" value="NADH_UbQ_OxRdtase-like_20kDa"/>
</dbReference>
<proteinExistence type="inferred from homology"/>
<dbReference type="GO" id="GO:0009061">
    <property type="term" value="P:anaerobic respiration"/>
    <property type="evidence" value="ECO:0007669"/>
    <property type="project" value="TreeGrafter"/>
</dbReference>
<evidence type="ECO:0000259" key="16">
    <source>
        <dbReference type="Pfam" id="PF01058"/>
    </source>
</evidence>
<evidence type="ECO:0000256" key="15">
    <source>
        <dbReference type="PIRSR" id="PIRSR000310-1"/>
    </source>
</evidence>
<dbReference type="PRINTS" id="PR00614">
    <property type="entry name" value="NIHGNASESMLL"/>
</dbReference>
<dbReference type="GO" id="GO:0033748">
    <property type="term" value="F:hydrogenase (acceptor) activity"/>
    <property type="evidence" value="ECO:0007669"/>
    <property type="project" value="UniProtKB-EC"/>
</dbReference>
<dbReference type="GO" id="GO:0046872">
    <property type="term" value="F:metal ion binding"/>
    <property type="evidence" value="ECO:0007669"/>
    <property type="project" value="UniProtKB-KW"/>
</dbReference>
<dbReference type="InterPro" id="IPR006311">
    <property type="entry name" value="TAT_signal"/>
</dbReference>
<evidence type="ECO:0000256" key="14">
    <source>
        <dbReference type="ARBA" id="ARBA00048757"/>
    </source>
</evidence>
<dbReference type="NCBIfam" id="TIGR00391">
    <property type="entry name" value="hydA"/>
    <property type="match status" value="1"/>
</dbReference>
<dbReference type="GO" id="GO:0008901">
    <property type="term" value="F:ferredoxin hydrogenase activity"/>
    <property type="evidence" value="ECO:0007669"/>
    <property type="project" value="InterPro"/>
</dbReference>
<comment type="caution">
    <text evidence="18">The sequence shown here is derived from an EMBL/GenBank/DDBJ whole genome shotgun (WGS) entry which is preliminary data.</text>
</comment>
<evidence type="ECO:0000256" key="4">
    <source>
        <dbReference type="ARBA" id="ARBA00006605"/>
    </source>
</evidence>
<feature type="binding site" evidence="15">
    <location>
        <position position="234"/>
    </location>
    <ligand>
        <name>[4Fe-4S] cluster</name>
        <dbReference type="ChEBI" id="CHEBI:49883"/>
        <label>2</label>
    </ligand>
</feature>
<protein>
    <recommendedName>
        <fullName evidence="6">hydrogenase (acceptor)</fullName>
        <ecNumber evidence="6">1.12.99.6</ecNumber>
    </recommendedName>
</protein>
<dbReference type="GO" id="GO:0016020">
    <property type="term" value="C:membrane"/>
    <property type="evidence" value="ECO:0007669"/>
    <property type="project" value="TreeGrafter"/>
</dbReference>
<evidence type="ECO:0000256" key="1">
    <source>
        <dbReference type="ARBA" id="ARBA00001927"/>
    </source>
</evidence>
<dbReference type="FunFam" id="3.40.50.700:FF:000001">
    <property type="entry name" value="Hydrogenase 2 small subunit"/>
    <property type="match status" value="1"/>
</dbReference>
<dbReference type="NCBIfam" id="TIGR01409">
    <property type="entry name" value="TAT_signal_seq"/>
    <property type="match status" value="1"/>
</dbReference>
<dbReference type="PROSITE" id="PS51318">
    <property type="entry name" value="TAT"/>
    <property type="match status" value="1"/>
</dbReference>
<evidence type="ECO:0000256" key="7">
    <source>
        <dbReference type="ARBA" id="ARBA00022485"/>
    </source>
</evidence>
<feature type="binding site" evidence="15">
    <location>
        <position position="67"/>
    </location>
    <ligand>
        <name>[4Fe-4S] cluster</name>
        <dbReference type="ChEBI" id="CHEBI:49883"/>
        <label>1</label>
    </ligand>
</feature>
<comment type="catalytic activity">
    <reaction evidence="14">
        <text>H2 + A = AH2</text>
        <dbReference type="Rhea" id="RHEA:12116"/>
        <dbReference type="ChEBI" id="CHEBI:13193"/>
        <dbReference type="ChEBI" id="CHEBI:17499"/>
        <dbReference type="ChEBI" id="CHEBI:18276"/>
        <dbReference type="EC" id="1.12.99.6"/>
    </reaction>
</comment>
<sequence>MSTITEQQLEEVASRLGLNRRGFLKFCTGVAATLGLSSTAGIQMAHAVTQARRPSVIWLSGQECTGCTESLLRTTHPTLETLILDMISLDYSEALCAAAGHQAEAAKHAAMEENKGKYVLVVEGSIPTKDGGIYCKIAGKTMLEHVKEAADDAAAIIAIGSCASWGGVPSAGINPTGATPVHEILPDKTIINIPGCPPNPYNFLATVLQYVTFGTLPELDDKGRPKFAYGRIIHEHCERRAHFDAGRFAKEFGDEGHRLGYCLYKLGCKGPETYANCSTQEFGDVGGGAWPVGVGAPCFGCTEQGVGFTKALHEKSEVTTHAPPDIFPPINAQSGEGATATSAGLLGAVIGAAVGATAMTVRQLGKAEKEAEKGAEHAAAEEQQ</sequence>
<comment type="cofactor">
    <cofactor evidence="1">
        <name>[3Fe-4S] cluster</name>
        <dbReference type="ChEBI" id="CHEBI:21137"/>
    </cofactor>
</comment>
<dbReference type="PANTHER" id="PTHR30013">
    <property type="entry name" value="NIFE / NIFESE HYDROGENASE SMALL SUBUNIT FAMILY MEMBER"/>
    <property type="match status" value="1"/>
</dbReference>
<dbReference type="Gene3D" id="4.10.480.10">
    <property type="entry name" value="Cytochrome-c3 hydrogenase, C-terminal domain"/>
    <property type="match status" value="1"/>
</dbReference>
<keyword evidence="19" id="KW-1185">Reference proteome</keyword>
<dbReference type="Pfam" id="PF14720">
    <property type="entry name" value="NiFe_hyd_SSU_C"/>
    <property type="match status" value="1"/>
</dbReference>
<keyword evidence="13 15" id="KW-0003">3Fe-4S</keyword>
<dbReference type="InterPro" id="IPR027394">
    <property type="entry name" value="Cytochrome-c3_hydrogenase_C"/>
</dbReference>
<evidence type="ECO:0000256" key="5">
    <source>
        <dbReference type="ARBA" id="ARBA00011771"/>
    </source>
</evidence>
<dbReference type="Pfam" id="PF01058">
    <property type="entry name" value="Oxidored_q6"/>
    <property type="match status" value="1"/>
</dbReference>
<feature type="domain" description="NADH:ubiquinone oxidoreductase-like 20kDa subunit" evidence="16">
    <location>
        <begin position="64"/>
        <end position="209"/>
    </location>
</feature>
<evidence type="ECO:0000256" key="2">
    <source>
        <dbReference type="ARBA" id="ARBA00001966"/>
    </source>
</evidence>
<dbReference type="InterPro" id="IPR019546">
    <property type="entry name" value="TAT_signal_bac_arc"/>
</dbReference>
<keyword evidence="11 15" id="KW-0408">Iron</keyword>
<comment type="similarity">
    <text evidence="4">Belongs to the [NiFe]/[NiFeSe] hydrogenase small subunit family.</text>
</comment>
<dbReference type="InterPro" id="IPR001821">
    <property type="entry name" value="NiFe_hydrogenase_ssu"/>
</dbReference>
<evidence type="ECO:0000256" key="6">
    <source>
        <dbReference type="ARBA" id="ARBA00012082"/>
    </source>
</evidence>
<dbReference type="InterPro" id="IPR037024">
    <property type="entry name" value="NiFe_Hase_small_N_sf"/>
</dbReference>
<dbReference type="GO" id="GO:0044569">
    <property type="term" value="C:[Ni-Fe] hydrogenase complex"/>
    <property type="evidence" value="ECO:0007669"/>
    <property type="project" value="TreeGrafter"/>
</dbReference>
<evidence type="ECO:0000256" key="3">
    <source>
        <dbReference type="ARBA" id="ARBA00004196"/>
    </source>
</evidence>